<proteinExistence type="predicted"/>
<dbReference type="RefSeq" id="WP_318596450.1">
    <property type="nucleotide sequence ID" value="NZ_JAWSTH010000013.1"/>
</dbReference>
<comment type="caution">
    <text evidence="1">The sequence shown here is derived from an EMBL/GenBank/DDBJ whole genome shotgun (WGS) entry which is preliminary data.</text>
</comment>
<accession>A0ABU4HLL2</accession>
<reference evidence="1 2" key="2">
    <citation type="submission" date="2023-10" db="EMBL/GenBank/DDBJ databases">
        <authorList>
            <person name="Han X.F."/>
        </authorList>
    </citation>
    <scope>NUCLEOTIDE SEQUENCE [LARGE SCALE GENOMIC DNA]</scope>
    <source>
        <strain evidence="1 2">KCTC 39840</strain>
    </source>
</reference>
<gene>
    <name evidence="1" type="ORF">R7226_07595</name>
</gene>
<sequence length="279" mass="30741">MQETFVGAMLGDPLGPITRTILRALWDRLFRDEASNPIYLPRVILDGYEPWGLPSYDPARPDGVSDRIPVDGVPQDVRDSACKGDFPIRPIATGNPTLQLLNVQFENLHVMRPVSLTFSESEPEFRAIVLVGEKAREKQFRLSQGDKERPNFRFQIGCCEPRQGGSRDCGDQKWEADAEGGFVATAYDAQITLNVRVNAERGRPLTISVISLLVAADPATIRVPLDIPSLPLWAQQSAQIAINRGVASGSIVGALQTFLNQPDVKENIERLVNKALANL</sequence>
<name>A0ABU4HLL2_9ACTN</name>
<keyword evidence="2" id="KW-1185">Reference proteome</keyword>
<organism evidence="1 2">
    <name type="scientific">Conexibacter stalactiti</name>
    <dbReference type="NCBI Taxonomy" id="1940611"/>
    <lineage>
        <taxon>Bacteria</taxon>
        <taxon>Bacillati</taxon>
        <taxon>Actinomycetota</taxon>
        <taxon>Thermoleophilia</taxon>
        <taxon>Solirubrobacterales</taxon>
        <taxon>Conexibacteraceae</taxon>
        <taxon>Conexibacter</taxon>
    </lineage>
</organism>
<reference evidence="2" key="1">
    <citation type="submission" date="2023-07" db="EMBL/GenBank/DDBJ databases">
        <title>Conexibacter stalactiti sp. nov., isolated from stalactites in a lava cave and emended description of the genus Conexibacter.</title>
        <authorList>
            <person name="Lee S.D."/>
        </authorList>
    </citation>
    <scope>NUCLEOTIDE SEQUENCE [LARGE SCALE GENOMIC DNA]</scope>
    <source>
        <strain evidence="2">KCTC 39840</strain>
    </source>
</reference>
<dbReference type="Proteomes" id="UP001284601">
    <property type="component" value="Unassembled WGS sequence"/>
</dbReference>
<evidence type="ECO:0000313" key="1">
    <source>
        <dbReference type="EMBL" id="MDW5594193.1"/>
    </source>
</evidence>
<protein>
    <submittedName>
        <fullName evidence="1">Uncharacterized protein</fullName>
    </submittedName>
</protein>
<evidence type="ECO:0000313" key="2">
    <source>
        <dbReference type="Proteomes" id="UP001284601"/>
    </source>
</evidence>
<dbReference type="EMBL" id="JAWSTH010000013">
    <property type="protein sequence ID" value="MDW5594193.1"/>
    <property type="molecule type" value="Genomic_DNA"/>
</dbReference>